<evidence type="ECO:0000313" key="2">
    <source>
        <dbReference type="EMBL" id="CAK9320120.1"/>
    </source>
</evidence>
<feature type="chain" id="PRO_5045236357" evidence="1">
    <location>
        <begin position="17"/>
        <end position="104"/>
    </location>
</feature>
<sequence length="104" mass="12353">MEAGWLLMAFLDDASCIICLRSGVRWENERATNILWHNFFFLNFPLNLSMHFSGGSWDSRIFEQGKSDYGLHPRFPLSFFKFLGWDRMDNNIYVSFNRCMELII</sequence>
<proteinExistence type="predicted"/>
<evidence type="ECO:0000313" key="3">
    <source>
        <dbReference type="Proteomes" id="UP001642487"/>
    </source>
</evidence>
<keyword evidence="1" id="KW-0732">Signal</keyword>
<name>A0ABP0YMP1_9ROSI</name>
<gene>
    <name evidence="2" type="ORF">CITCOLO1_LOCUS12161</name>
</gene>
<accession>A0ABP0YMP1</accession>
<protein>
    <submittedName>
        <fullName evidence="2">Uncharacterized protein</fullName>
    </submittedName>
</protein>
<dbReference type="Proteomes" id="UP001642487">
    <property type="component" value="Chromosome 4"/>
</dbReference>
<keyword evidence="3" id="KW-1185">Reference proteome</keyword>
<evidence type="ECO:0000256" key="1">
    <source>
        <dbReference type="SAM" id="SignalP"/>
    </source>
</evidence>
<reference evidence="2 3" key="1">
    <citation type="submission" date="2024-03" db="EMBL/GenBank/DDBJ databases">
        <authorList>
            <person name="Gkanogiannis A."/>
            <person name="Becerra Lopez-Lavalle L."/>
        </authorList>
    </citation>
    <scope>NUCLEOTIDE SEQUENCE [LARGE SCALE GENOMIC DNA]</scope>
</reference>
<dbReference type="EMBL" id="OZ021738">
    <property type="protein sequence ID" value="CAK9320120.1"/>
    <property type="molecule type" value="Genomic_DNA"/>
</dbReference>
<feature type="signal peptide" evidence="1">
    <location>
        <begin position="1"/>
        <end position="16"/>
    </location>
</feature>
<organism evidence="2 3">
    <name type="scientific">Citrullus colocynthis</name>
    <name type="common">colocynth</name>
    <dbReference type="NCBI Taxonomy" id="252529"/>
    <lineage>
        <taxon>Eukaryota</taxon>
        <taxon>Viridiplantae</taxon>
        <taxon>Streptophyta</taxon>
        <taxon>Embryophyta</taxon>
        <taxon>Tracheophyta</taxon>
        <taxon>Spermatophyta</taxon>
        <taxon>Magnoliopsida</taxon>
        <taxon>eudicotyledons</taxon>
        <taxon>Gunneridae</taxon>
        <taxon>Pentapetalae</taxon>
        <taxon>rosids</taxon>
        <taxon>fabids</taxon>
        <taxon>Cucurbitales</taxon>
        <taxon>Cucurbitaceae</taxon>
        <taxon>Benincaseae</taxon>
        <taxon>Citrullus</taxon>
    </lineage>
</organism>